<proteinExistence type="predicted"/>
<organism evidence="1">
    <name type="scientific">Human parvovirus B19</name>
    <name type="common">HPV B19</name>
    <dbReference type="NCBI Taxonomy" id="10798"/>
    <lineage>
        <taxon>Viruses</taxon>
        <taxon>Monodnaviria</taxon>
        <taxon>Shotokuvirae</taxon>
        <taxon>Cossaviricota</taxon>
        <taxon>Quintoviricetes</taxon>
        <taxon>Piccovirales</taxon>
        <taxon>Parvoviridae</taxon>
        <taxon>Parvovirinae</taxon>
        <taxon>Erythroparvovirus</taxon>
        <taxon>Erythroparvovirus primate1</taxon>
    </lineage>
</organism>
<gene>
    <name evidence="1" type="primary">VP1</name>
</gene>
<evidence type="ECO:0000313" key="1">
    <source>
        <dbReference type="EMBL" id="AAF65250.1"/>
    </source>
</evidence>
<reference evidence="1" key="1">
    <citation type="submission" date="1999-12" db="EMBL/GenBank/DDBJ databases">
        <title>Sequence variability of human Parvovirus B19 found in patients with Parvovirus B19 infection and systemic lupus erythematosus.</title>
        <authorList>
            <person name="Tsay G.J."/>
            <person name="Hsu T.C."/>
        </authorList>
    </citation>
    <scope>NUCLEOTIDE SEQUENCE</scope>
</reference>
<sequence length="24" mass="2894">MSKKSGKWWESNDKFAKAVYEQFV</sequence>
<protein>
    <submittedName>
        <fullName evidence="1">Truncated VP1 protein</fullName>
    </submittedName>
</protein>
<dbReference type="EMBL" id="AF217243">
    <property type="protein sequence ID" value="AAF65250.1"/>
    <property type="molecule type" value="Genomic_DNA"/>
</dbReference>
<accession>Q9J1C0</accession>
<name>Q9J1C0_PAVHB</name>
<organismHost>
    <name type="scientific">Homo sapiens</name>
    <name type="common">Human</name>
    <dbReference type="NCBI Taxonomy" id="9606"/>
</organismHost>